<protein>
    <submittedName>
        <fullName evidence="2">Uncharacterized protein</fullName>
    </submittedName>
</protein>
<evidence type="ECO:0000256" key="1">
    <source>
        <dbReference type="SAM" id="MobiDB-lite"/>
    </source>
</evidence>
<dbReference type="AlphaFoldDB" id="W9QGY1"/>
<feature type="compositionally biased region" description="Basic and acidic residues" evidence="1">
    <location>
        <begin position="45"/>
        <end position="57"/>
    </location>
</feature>
<organism evidence="2 3">
    <name type="scientific">Morus notabilis</name>
    <dbReference type="NCBI Taxonomy" id="981085"/>
    <lineage>
        <taxon>Eukaryota</taxon>
        <taxon>Viridiplantae</taxon>
        <taxon>Streptophyta</taxon>
        <taxon>Embryophyta</taxon>
        <taxon>Tracheophyta</taxon>
        <taxon>Spermatophyta</taxon>
        <taxon>Magnoliopsida</taxon>
        <taxon>eudicotyledons</taxon>
        <taxon>Gunneridae</taxon>
        <taxon>Pentapetalae</taxon>
        <taxon>rosids</taxon>
        <taxon>fabids</taxon>
        <taxon>Rosales</taxon>
        <taxon>Moraceae</taxon>
        <taxon>Moreae</taxon>
        <taxon>Morus</taxon>
    </lineage>
</organism>
<accession>W9QGY1</accession>
<dbReference type="Proteomes" id="UP000030645">
    <property type="component" value="Unassembled WGS sequence"/>
</dbReference>
<gene>
    <name evidence="2" type="ORF">L484_020301</name>
</gene>
<sequence length="73" mass="8014">MRVGVVFMQLPSVARGGLQTEEPNSSRSLRLVGALSFWGLSESEGFKDSSVKTDLKKSKSPPPQLFSETHFLC</sequence>
<proteinExistence type="predicted"/>
<keyword evidence="3" id="KW-1185">Reference proteome</keyword>
<feature type="region of interest" description="Disordered" evidence="1">
    <location>
        <begin position="45"/>
        <end position="73"/>
    </location>
</feature>
<evidence type="ECO:0000313" key="3">
    <source>
        <dbReference type="Proteomes" id="UP000030645"/>
    </source>
</evidence>
<dbReference type="EMBL" id="KE343608">
    <property type="protein sequence ID" value="EXB37242.1"/>
    <property type="molecule type" value="Genomic_DNA"/>
</dbReference>
<name>W9QGY1_9ROSA</name>
<evidence type="ECO:0000313" key="2">
    <source>
        <dbReference type="EMBL" id="EXB37242.1"/>
    </source>
</evidence>
<reference evidence="3" key="1">
    <citation type="submission" date="2013-01" db="EMBL/GenBank/DDBJ databases">
        <title>Draft Genome Sequence of a Mulberry Tree, Morus notabilis C.K. Schneid.</title>
        <authorList>
            <person name="He N."/>
            <person name="Zhao S."/>
        </authorList>
    </citation>
    <scope>NUCLEOTIDE SEQUENCE</scope>
</reference>